<proteinExistence type="predicted"/>
<dbReference type="EMBL" id="BLYI01000006">
    <property type="protein sequence ID" value="GFO83948.1"/>
    <property type="molecule type" value="Genomic_DNA"/>
</dbReference>
<keyword evidence="3" id="KW-1185">Reference proteome</keyword>
<dbReference type="PANTHER" id="PTHR43364">
    <property type="entry name" value="NADH-SPECIFIC METHYLGLYOXAL REDUCTASE-RELATED"/>
    <property type="match status" value="1"/>
</dbReference>
<reference evidence="2" key="1">
    <citation type="submission" date="2020-06" db="EMBL/GenBank/DDBJ databases">
        <title>Characterization of fructooligosaccharide metabolism and fructooligosaccharide-degrading enzymes in human commensal butyrate producers.</title>
        <authorList>
            <person name="Tanno H."/>
            <person name="Fujii T."/>
            <person name="Hirano K."/>
            <person name="Maeno S."/>
            <person name="Tonozuka T."/>
            <person name="Sakamoto M."/>
            <person name="Ohkuma M."/>
            <person name="Tochio T."/>
            <person name="Endo A."/>
        </authorList>
    </citation>
    <scope>NUCLEOTIDE SEQUENCE</scope>
    <source>
        <strain evidence="2">JCM 17466</strain>
    </source>
</reference>
<protein>
    <submittedName>
        <fullName evidence="2">Aldo/keto reductase</fullName>
    </submittedName>
</protein>
<dbReference type="SUPFAM" id="SSF51430">
    <property type="entry name" value="NAD(P)-linked oxidoreductase"/>
    <property type="match status" value="1"/>
</dbReference>
<evidence type="ECO:0000259" key="1">
    <source>
        <dbReference type="Pfam" id="PF00248"/>
    </source>
</evidence>
<dbReference type="InterPro" id="IPR050523">
    <property type="entry name" value="AKR_Detox_Biosynth"/>
</dbReference>
<dbReference type="InterPro" id="IPR036812">
    <property type="entry name" value="NAD(P)_OxRdtase_dom_sf"/>
</dbReference>
<gene>
    <name evidence="2" type="ORF">ANBU17_02950</name>
</gene>
<evidence type="ECO:0000313" key="3">
    <source>
        <dbReference type="Proteomes" id="UP000613208"/>
    </source>
</evidence>
<dbReference type="InterPro" id="IPR023210">
    <property type="entry name" value="NADP_OxRdtase_dom"/>
</dbReference>
<dbReference type="CDD" id="cd19092">
    <property type="entry name" value="AKR_BsYcsN_EcYdhF-like"/>
    <property type="match status" value="1"/>
</dbReference>
<evidence type="ECO:0000313" key="2">
    <source>
        <dbReference type="EMBL" id="GFO83948.1"/>
    </source>
</evidence>
<feature type="domain" description="NADP-dependent oxidoreductase" evidence="1">
    <location>
        <begin position="19"/>
        <end position="297"/>
    </location>
</feature>
<dbReference type="Pfam" id="PF00248">
    <property type="entry name" value="Aldo_ket_red"/>
    <property type="match status" value="1"/>
</dbReference>
<name>A0A916VCC9_9FIRM</name>
<dbReference type="AlphaFoldDB" id="A0A916VCC9"/>
<dbReference type="Proteomes" id="UP000613208">
    <property type="component" value="Unassembled WGS sequence"/>
</dbReference>
<dbReference type="GO" id="GO:0005829">
    <property type="term" value="C:cytosol"/>
    <property type="evidence" value="ECO:0007669"/>
    <property type="project" value="TreeGrafter"/>
</dbReference>
<comment type="caution">
    <text evidence="2">The sequence shown here is derived from an EMBL/GenBank/DDBJ whole genome shotgun (WGS) entry which is preliminary data.</text>
</comment>
<organism evidence="2 3">
    <name type="scientific">Anaerostipes butyraticus</name>
    <dbReference type="NCBI Taxonomy" id="645466"/>
    <lineage>
        <taxon>Bacteria</taxon>
        <taxon>Bacillati</taxon>
        <taxon>Bacillota</taxon>
        <taxon>Clostridia</taxon>
        <taxon>Lachnospirales</taxon>
        <taxon>Lachnospiraceae</taxon>
        <taxon>Anaerostipes</taxon>
    </lineage>
</organism>
<dbReference type="Gene3D" id="3.20.20.100">
    <property type="entry name" value="NADP-dependent oxidoreductase domain"/>
    <property type="match status" value="1"/>
</dbReference>
<dbReference type="PANTHER" id="PTHR43364:SF1">
    <property type="entry name" value="OXIDOREDUCTASE YDHF"/>
    <property type="match status" value="1"/>
</dbReference>
<accession>A0A916VCC9</accession>
<sequence length="309" mass="34641">MKYVAAGGADLEAPAVIQGCMRIDALTQSELDALIKNDLEAGVNFFDHADIYGGGVCEEKFGQILKQQPSLRDQIFLQSKCGIVTGEKNNYFDFSKKHIIESVEASLKRLETDYLDYLLLHRPDALMEPEEVASAFDQLERQGKVLRFGVSNQNPMQIELLKTCVKQPLKINQMQLSVAHTCMIDEGIQVNTMFDGGACRDGSLLNYARLHKITIQCWSPFQHGAIEGTFMGNPDYPKINKALQTIGEKYGITDSAAAVAWLLRHPADMQVIIGSCNLKRMREIVKACDVELSREDWYWVYKMAGNVIP</sequence>
<dbReference type="RefSeq" id="WP_201309698.1">
    <property type="nucleotide sequence ID" value="NZ_BLYI01000006.1"/>
</dbReference>